<dbReference type="RefSeq" id="XP_060057692.1">
    <property type="nucleotide sequence ID" value="XM_060201709.1"/>
</dbReference>
<gene>
    <name evidence="3" type="primary">CDC42SE1</name>
</gene>
<accession>A0ABM3Y9E5</accession>
<reference evidence="3" key="1">
    <citation type="submission" date="2025-08" db="UniProtKB">
        <authorList>
            <consortium name="RefSeq"/>
        </authorList>
    </citation>
    <scope>IDENTIFICATION</scope>
</reference>
<feature type="compositionally biased region" description="Low complexity" evidence="1">
    <location>
        <begin position="89"/>
        <end position="100"/>
    </location>
</feature>
<feature type="region of interest" description="Disordered" evidence="1">
    <location>
        <begin position="61"/>
        <end position="112"/>
    </location>
</feature>
<organism evidence="2 3">
    <name type="scientific">Erinaceus europaeus</name>
    <name type="common">Western European hedgehog</name>
    <dbReference type="NCBI Taxonomy" id="9365"/>
    <lineage>
        <taxon>Eukaryota</taxon>
        <taxon>Metazoa</taxon>
        <taxon>Chordata</taxon>
        <taxon>Craniata</taxon>
        <taxon>Vertebrata</taxon>
        <taxon>Euteleostomi</taxon>
        <taxon>Mammalia</taxon>
        <taxon>Eutheria</taxon>
        <taxon>Laurasiatheria</taxon>
        <taxon>Eulipotyphla</taxon>
        <taxon>Erinaceidae</taxon>
        <taxon>Erinaceinae</taxon>
        <taxon>Erinaceus</taxon>
    </lineage>
</organism>
<feature type="region of interest" description="Disordered" evidence="1">
    <location>
        <begin position="1"/>
        <end position="41"/>
    </location>
</feature>
<dbReference type="Proteomes" id="UP001652624">
    <property type="component" value="Chromosome 11"/>
</dbReference>
<evidence type="ECO:0000313" key="3">
    <source>
        <dbReference type="RefSeq" id="XP_060057692.1"/>
    </source>
</evidence>
<feature type="compositionally biased region" description="Pro residues" evidence="1">
    <location>
        <begin position="61"/>
        <end position="73"/>
    </location>
</feature>
<proteinExistence type="predicted"/>
<name>A0ABM3Y9E5_ERIEU</name>
<evidence type="ECO:0000313" key="2">
    <source>
        <dbReference type="Proteomes" id="UP001652624"/>
    </source>
</evidence>
<keyword evidence="2" id="KW-1185">Reference proteome</keyword>
<evidence type="ECO:0000256" key="1">
    <source>
        <dbReference type="SAM" id="MobiDB-lite"/>
    </source>
</evidence>
<protein>
    <submittedName>
        <fullName evidence="3">CDC42 small effector protein 1 isoform X1</fullName>
    </submittedName>
</protein>
<dbReference type="GeneID" id="103121040"/>
<sequence>MMPGAGLHLEIPRFAPASSPAPAPSRCGGLGAQRPWRPGRAVRGSRARRCVIASLPPLPPWTAPPLPARPRLPGPRRRACPGSPDHPARSGAPAAAACSAEAEHSRGCKDFS</sequence>
<feature type="compositionally biased region" description="Basic and acidic residues" evidence="1">
    <location>
        <begin position="101"/>
        <end position="112"/>
    </location>
</feature>